<dbReference type="Proteomes" id="UP000177722">
    <property type="component" value="Unassembled WGS sequence"/>
</dbReference>
<accession>A0A1G2U8M9</accession>
<feature type="domain" description="HIT" evidence="2">
    <location>
        <begin position="1"/>
        <end position="104"/>
    </location>
</feature>
<dbReference type="GO" id="GO:0003824">
    <property type="term" value="F:catalytic activity"/>
    <property type="evidence" value="ECO:0007669"/>
    <property type="project" value="InterPro"/>
</dbReference>
<dbReference type="Pfam" id="PF01230">
    <property type="entry name" value="HIT"/>
    <property type="match status" value="1"/>
</dbReference>
<dbReference type="AlphaFoldDB" id="A0A1G2U8M9"/>
<protein>
    <recommendedName>
        <fullName evidence="2">HIT domain-containing protein</fullName>
    </recommendedName>
</protein>
<dbReference type="EMBL" id="MHWF01000012">
    <property type="protein sequence ID" value="OHB05828.1"/>
    <property type="molecule type" value="Genomic_DNA"/>
</dbReference>
<evidence type="ECO:0000313" key="4">
    <source>
        <dbReference type="Proteomes" id="UP000177722"/>
    </source>
</evidence>
<proteinExistence type="predicted"/>
<dbReference type="InterPro" id="IPR036265">
    <property type="entry name" value="HIT-like_sf"/>
</dbReference>
<gene>
    <name evidence="3" type="ORF">A3B16_02575</name>
</gene>
<evidence type="ECO:0000313" key="3">
    <source>
        <dbReference type="EMBL" id="OHB05828.1"/>
    </source>
</evidence>
<dbReference type="PROSITE" id="PS51084">
    <property type="entry name" value="HIT_2"/>
    <property type="match status" value="1"/>
</dbReference>
<evidence type="ECO:0000256" key="1">
    <source>
        <dbReference type="PROSITE-ProRule" id="PRU00464"/>
    </source>
</evidence>
<feature type="short sequence motif" description="Histidine triad motif" evidence="1">
    <location>
        <begin position="89"/>
        <end position="93"/>
    </location>
</feature>
<name>A0A1G2U8M9_9BACT</name>
<evidence type="ECO:0000259" key="2">
    <source>
        <dbReference type="PROSITE" id="PS51084"/>
    </source>
</evidence>
<dbReference type="SUPFAM" id="SSF54197">
    <property type="entry name" value="HIT-like"/>
    <property type="match status" value="1"/>
</dbReference>
<reference evidence="3 4" key="1">
    <citation type="journal article" date="2016" name="Nat. Commun.">
        <title>Thousands of microbial genomes shed light on interconnected biogeochemical processes in an aquifer system.</title>
        <authorList>
            <person name="Anantharaman K."/>
            <person name="Brown C.T."/>
            <person name="Hug L.A."/>
            <person name="Sharon I."/>
            <person name="Castelle C.J."/>
            <person name="Probst A.J."/>
            <person name="Thomas B.C."/>
            <person name="Singh A."/>
            <person name="Wilkins M.J."/>
            <person name="Karaoz U."/>
            <person name="Brodie E.L."/>
            <person name="Williams K.H."/>
            <person name="Hubbard S.S."/>
            <person name="Banfield J.F."/>
        </authorList>
    </citation>
    <scope>NUCLEOTIDE SEQUENCE [LARGE SCALE GENOMIC DNA]</scope>
</reference>
<sequence length="149" mass="17683">MQFKKKLVFETEYWRVGLAEEQTYLGYCVVALKRQGCGDLAELTREEILDFLDLVRKFEKALRETFHVTMFNWSCLMNNAYQLTPAKPHVHWHVKPRYDHKVELMGEVFQDPNFGHHYILLEDLHRMASDEMQEEIIAKIQESLPLQLG</sequence>
<comment type="caution">
    <text evidence="3">The sequence shown here is derived from an EMBL/GenBank/DDBJ whole genome shotgun (WGS) entry which is preliminary data.</text>
</comment>
<organism evidence="3 4">
    <name type="scientific">Candidatus Zambryskibacteria bacterium RIFCSPLOWO2_01_FULL_45_43</name>
    <dbReference type="NCBI Taxonomy" id="1802762"/>
    <lineage>
        <taxon>Bacteria</taxon>
        <taxon>Candidatus Zambryskiibacteriota</taxon>
    </lineage>
</organism>
<dbReference type="InterPro" id="IPR011146">
    <property type="entry name" value="HIT-like"/>
</dbReference>
<dbReference type="Gene3D" id="3.30.428.10">
    <property type="entry name" value="HIT-like"/>
    <property type="match status" value="1"/>
</dbReference>